<dbReference type="CDD" id="cd07379">
    <property type="entry name" value="MPP_239FB"/>
    <property type="match status" value="1"/>
</dbReference>
<dbReference type="Pfam" id="PF00149">
    <property type="entry name" value="Metallophos"/>
    <property type="match status" value="1"/>
</dbReference>
<dbReference type="AlphaFoldDB" id="A0A9P8VC76"/>
<dbReference type="PANTHER" id="PTHR12905">
    <property type="entry name" value="METALLOPHOSPHOESTERASE"/>
    <property type="match status" value="1"/>
</dbReference>
<organism evidence="2 3">
    <name type="scientific">Plectosphaerella plurivora</name>
    <dbReference type="NCBI Taxonomy" id="936078"/>
    <lineage>
        <taxon>Eukaryota</taxon>
        <taxon>Fungi</taxon>
        <taxon>Dikarya</taxon>
        <taxon>Ascomycota</taxon>
        <taxon>Pezizomycotina</taxon>
        <taxon>Sordariomycetes</taxon>
        <taxon>Hypocreomycetidae</taxon>
        <taxon>Glomerellales</taxon>
        <taxon>Plectosphaerellaceae</taxon>
        <taxon>Plectosphaerella</taxon>
    </lineage>
</organism>
<dbReference type="SUPFAM" id="SSF56300">
    <property type="entry name" value="Metallo-dependent phosphatases"/>
    <property type="match status" value="1"/>
</dbReference>
<gene>
    <name evidence="2" type="ORF">F5X68DRAFT_239919</name>
</gene>
<dbReference type="InterPro" id="IPR029052">
    <property type="entry name" value="Metallo-depent_PP-like"/>
</dbReference>
<sequence>MSSLDALIRRDRRRPSTWEKFRSPPVTVVCISDTHNDQPSIPGGDILIHAGDLTQSGTFEELDAALRWLSSQPHPVKIVVAGNHDILLDAKQDIEPRSAAIRASLPWHGITYLQNQDTIVTCPNGRRLHIYGSPLTPRYGNWAFQYPKGQDVWHGTIPQGVDIPITHGPPRGHCDLFNMGCDSLLKELWRVRPRLHVFGHIHEGAGTETAGFDGLQAAFERTVMARGGVWNLAAAVWHFFGAVLKRIFWGKGLGQCVLVNAAMVSGLRDDRRRQAVTVVI</sequence>
<name>A0A9P8VC76_9PEZI</name>
<dbReference type="GO" id="GO:0016787">
    <property type="term" value="F:hydrolase activity"/>
    <property type="evidence" value="ECO:0007669"/>
    <property type="project" value="InterPro"/>
</dbReference>
<keyword evidence="3" id="KW-1185">Reference proteome</keyword>
<proteinExistence type="predicted"/>
<comment type="caution">
    <text evidence="2">The sequence shown here is derived from an EMBL/GenBank/DDBJ whole genome shotgun (WGS) entry which is preliminary data.</text>
</comment>
<protein>
    <submittedName>
        <fullName evidence="2">Metallophosphoesterase domain-containing protein</fullName>
    </submittedName>
</protein>
<accession>A0A9P8VC76</accession>
<reference evidence="2" key="1">
    <citation type="journal article" date="2021" name="Nat. Commun.">
        <title>Genetic determinants of endophytism in the Arabidopsis root mycobiome.</title>
        <authorList>
            <person name="Mesny F."/>
            <person name="Miyauchi S."/>
            <person name="Thiergart T."/>
            <person name="Pickel B."/>
            <person name="Atanasova L."/>
            <person name="Karlsson M."/>
            <person name="Huettel B."/>
            <person name="Barry K.W."/>
            <person name="Haridas S."/>
            <person name="Chen C."/>
            <person name="Bauer D."/>
            <person name="Andreopoulos W."/>
            <person name="Pangilinan J."/>
            <person name="LaButti K."/>
            <person name="Riley R."/>
            <person name="Lipzen A."/>
            <person name="Clum A."/>
            <person name="Drula E."/>
            <person name="Henrissat B."/>
            <person name="Kohler A."/>
            <person name="Grigoriev I.V."/>
            <person name="Martin F.M."/>
            <person name="Hacquard S."/>
        </authorList>
    </citation>
    <scope>NUCLEOTIDE SEQUENCE</scope>
    <source>
        <strain evidence="2">MPI-SDFR-AT-0117</strain>
    </source>
</reference>
<evidence type="ECO:0000313" key="3">
    <source>
        <dbReference type="Proteomes" id="UP000770015"/>
    </source>
</evidence>
<dbReference type="InterPro" id="IPR004843">
    <property type="entry name" value="Calcineurin-like_PHP"/>
</dbReference>
<dbReference type="InterPro" id="IPR051693">
    <property type="entry name" value="UPF0046_metallophosphoest"/>
</dbReference>
<dbReference type="EMBL" id="JAGSXJ010000011">
    <property type="protein sequence ID" value="KAH6687363.1"/>
    <property type="molecule type" value="Genomic_DNA"/>
</dbReference>
<dbReference type="Gene3D" id="3.60.21.10">
    <property type="match status" value="1"/>
</dbReference>
<evidence type="ECO:0000313" key="2">
    <source>
        <dbReference type="EMBL" id="KAH6687363.1"/>
    </source>
</evidence>
<feature type="domain" description="Calcineurin-like phosphoesterase" evidence="1">
    <location>
        <begin position="40"/>
        <end position="203"/>
    </location>
</feature>
<dbReference type="Proteomes" id="UP000770015">
    <property type="component" value="Unassembled WGS sequence"/>
</dbReference>
<dbReference type="OrthoDB" id="630188at2759"/>
<evidence type="ECO:0000259" key="1">
    <source>
        <dbReference type="Pfam" id="PF00149"/>
    </source>
</evidence>
<dbReference type="PANTHER" id="PTHR12905:SF18">
    <property type="entry name" value="ESTER HYDROLASE, PUTATIVE (AFU_ORTHOLOGUE AFUA_4G03130)-RELATED"/>
    <property type="match status" value="1"/>
</dbReference>